<feature type="compositionally biased region" description="Polar residues" evidence="1">
    <location>
        <begin position="118"/>
        <end position="134"/>
    </location>
</feature>
<gene>
    <name evidence="3" type="ORF">RZ72_07460</name>
</gene>
<feature type="compositionally biased region" description="Low complexity" evidence="1">
    <location>
        <begin position="2583"/>
        <end position="2596"/>
    </location>
</feature>
<dbReference type="Proteomes" id="UP000037749">
    <property type="component" value="Unassembled WGS sequence"/>
</dbReference>
<feature type="region of interest" description="Disordered" evidence="1">
    <location>
        <begin position="2397"/>
        <end position="2418"/>
    </location>
</feature>
<feature type="region of interest" description="Disordered" evidence="1">
    <location>
        <begin position="2730"/>
        <end position="2751"/>
    </location>
</feature>
<feature type="domain" description="DUF5776" evidence="2">
    <location>
        <begin position="5559"/>
        <end position="5627"/>
    </location>
</feature>
<organism evidence="3 4">
    <name type="scientific">Apilactobacillus kunkeei</name>
    <dbReference type="NCBI Taxonomy" id="148814"/>
    <lineage>
        <taxon>Bacteria</taxon>
        <taxon>Bacillati</taxon>
        <taxon>Bacillota</taxon>
        <taxon>Bacilli</taxon>
        <taxon>Lactobacillales</taxon>
        <taxon>Lactobacillaceae</taxon>
        <taxon>Apilactobacillus</taxon>
    </lineage>
</organism>
<reference evidence="3 4" key="1">
    <citation type="journal article" date="2015" name="Genome Biol. Evol.">
        <title>Functionally Structured Genomes in Lactobacillus kunkeei Colonizing the Honey Crop and Food Products of Honeybees and Stingless Bees.</title>
        <authorList>
            <person name="Tamarit D."/>
            <person name="Ellegaard K.M."/>
            <person name="Wikander J."/>
            <person name="Olofsson T."/>
            <person name="Vasquez A."/>
            <person name="Andersson S.G."/>
        </authorList>
    </citation>
    <scope>NUCLEOTIDE SEQUENCE [LARGE SCALE GENOMIC DNA]</scope>
    <source>
        <strain evidence="3 4">LAla</strain>
    </source>
</reference>
<evidence type="ECO:0000259" key="2">
    <source>
        <dbReference type="Pfam" id="PF19087"/>
    </source>
</evidence>
<dbReference type="RefSeq" id="WP_053796253.1">
    <property type="nucleotide sequence ID" value="NZ_JXCZ01000007.1"/>
</dbReference>
<feature type="region of interest" description="Disordered" evidence="1">
    <location>
        <begin position="2577"/>
        <end position="2602"/>
    </location>
</feature>
<feature type="compositionally biased region" description="Low complexity" evidence="1">
    <location>
        <begin position="67"/>
        <end position="102"/>
    </location>
</feature>
<dbReference type="Pfam" id="PF19087">
    <property type="entry name" value="DUF5776"/>
    <property type="match status" value="2"/>
</dbReference>
<comment type="caution">
    <text evidence="3">The sequence shown here is derived from an EMBL/GenBank/DDBJ whole genome shotgun (WGS) entry which is preliminary data.</text>
</comment>
<proteinExistence type="predicted"/>
<name>A0A0N0CU97_9LACO</name>
<feature type="domain" description="DUF5776" evidence="2">
    <location>
        <begin position="5415"/>
        <end position="5484"/>
    </location>
</feature>
<evidence type="ECO:0000256" key="1">
    <source>
        <dbReference type="SAM" id="MobiDB-lite"/>
    </source>
</evidence>
<feature type="compositionally biased region" description="Polar residues" evidence="1">
    <location>
        <begin position="53"/>
        <end position="66"/>
    </location>
</feature>
<evidence type="ECO:0000313" key="3">
    <source>
        <dbReference type="EMBL" id="KOY79688.1"/>
    </source>
</evidence>
<feature type="region of interest" description="Disordered" evidence="1">
    <location>
        <begin position="53"/>
        <end position="134"/>
    </location>
</feature>
<dbReference type="PATRIC" id="fig|148814.9.peg.250"/>
<dbReference type="EMBL" id="JXCZ01000007">
    <property type="protein sequence ID" value="KOY79688.1"/>
    <property type="molecule type" value="Genomic_DNA"/>
</dbReference>
<evidence type="ECO:0000313" key="4">
    <source>
        <dbReference type="Proteomes" id="UP000037749"/>
    </source>
</evidence>
<dbReference type="InterPro" id="IPR044081">
    <property type="entry name" value="DUF5776"/>
</dbReference>
<sequence>MQYNKNEIQKTNDKKILRKVKKQWVVVSLSSFALLGATSLALMSQGVKASADTTSTNQSTHVQSDISGSNNQSNGVNSDQGNTQNNNQSANSNTDNSSLSNNNDDDSLSNRMGDDKSSQSGDTSNVTNALSNSDAQNFKNYQYGNQKNATTNNAKYSDSISQGVNDAYAGHISAPNSSYDNSNKDLYEAAYEGVNADASKGVSENMTNSSISDIKTSAQTSNSLLYIAYQYGVDFKRTADLAYKDAVSSNSNDYSKGTNRPTEESGLQSIYDNAYAGVRQALNAQFNSDNSFNTTGYASIPDMKNVVDNNTEASSQQYQAAYNKTVNDFNNGIVYVNNSSQYMNALNNASNIKKIILTNNINASGSVNKITNILVDGQGNFSLAGSVSFAQSDRGNTITIQNMKSINNPYYVGGDGFVGYNNVRYNGTFADLFNPKVTQSNGNFILGANVTTSDSTTNSDGSIKYNVDFDDTVANPVNGKLSGNFVVGENGKYTFNSLYANNLVFKNGAVVSVNPTQIDNHIYSKSFGKMVQQKELDGGIIPRYGLLTTGNINVNLGATVNVKLSDNTNAIRVGDKKQETAYTTQYDGNHGNLTISGTVNISANDGIVPTALDKNLVSGSLKGSSPVNNAVVWLGMGMQVLPSGTFNMDLSNINNVSDTGTYNALIYGPYKELAKGSGTRGQSISKIVILQNGAMNAKVNTGNASHNRIAYLPIVAFNPRQLSLNLSVPSGKNGTGAAGVKISLSPIDVFGGKIDQDTIDNIYAVSGYQLNPYIYHYRLNGGSQGITKPKYRYSESFQDINGVTNGYKKPDTKNGDKAISFSLPYSWRDSGGSGDFGNALSLLGGMLQLYEDIQAYNQPYDQQIENANIVTNSPDRAHRFDPKPAKVDDPYKVPTQDQVDKTLASMWQADKNDSKLSWYLGDTSPRNNRALKFLNGQTFQSVAGMNWKAFTYGKITDINMSNTILKVAKVLSETVNSLARDTSNLKTLSDNLQGDWIAGMNQKNGTSIEFTGSPSIQFDDNLSTYVDGNGDYHVRFAGKFNNPNDPNALKKIFVHYATGSFNVGENNNQNAYINMINKGSENDGGFIDLSNSPIQTDANGNQYIEFNGDINLHVKTVDTVGVRLNAQEATGLTSSQGPAYQPIASVSSTYRPGNNSYQTNVDGYNSVVSDMDNGKTLSLVTNDKNDDKNGLTDNDMHSIPASPDSSAFISNINEVLSNLGNDSNNSQYYINKTSSNALPQPTYKEFSVNNQNVTPYDDSGIDGTNNNGIPNDQVSIIRVFAIGDGKKRLLVSTTVARDSITKDGNLDINNYPSSNTALGVLKDGVSKKNNLYQLDLSQTPLNQYSNNIYDVYVPDNKELKDGAQIPIGTASGSVIYFKGTANVDSKTNKIISVTPNLKGFKAVANSNGIYPDKFGNYTLVPEAGEDTIYIDDASGNPTGISFKAVVLGNGDGTVSATKSYTIPSGKNDGTQYVVDKNTYIGVVTDKNTGVQTYHVKLTAQPTQKFVDIQTPSGSPINGGGIRSVDDNGNIVTTANMPGFDTTPNQMVNSKYIVNPAVSPTTVQVPLYNPDTGKQVVQNNKPVTVSVQVQGQSDGTVKVVGINDKTEFKDDVIKTNYKVNVGDVVNANVDSNGSFIGPYINGTSDGITKQVVANTQNGNNPVDGGATINITNGKTTITSNMPGFDGVTSNGNKAVLKPSNSPVQVAIPVISSTDGSHVGDVTVKVQGKDDGHSYITSISGDNTFTDDKGNTYTVNTNTQLTAKTDRNGQIVPSAVVTPTVPETQTKPAVTPTGQTISAGATITQENGSTISKSNIPGFDGSTPAKFDNNGNAVLKPSAQPESTTIAIHDATTGFEIGTMTVHVQGKNDGNSYVTSVDDPSNGTIKSADGNNSYTVSAGTQITVDQNNPTKFIANVTPTFSGNQKVNAVTDSGSSIQGGATITSDGNGGKQAQAVLPGFAVSTDPQTDANGSVILTPASSQVQAQIDVYDQSTNQKVGTTTVSVQGNEDGTSSIIGGTVVNGNNGKSYVIPSGTNIGLSSDNKPMVGATATKSQYNPGDNVPITKTITPIGGQPQVITLPFQGTVQADGSIDTGLAGFDNDNANGSSDTTSSGKAPFNIGFTTNSQAAVFHVYNAITGRDTGKTINLTVSGDLYDDSKLVSINGVDDSQPSGVVVSSQTYSTPVDITDDNNVNYHTDNILTEKVFVHAGANASGNYYYLSLIPNTISNPASLITSTGSSVGVGTISIDQNNPTNGRAIVTPDNPGFASGYATPDSTNTKLIVQPTTSTTSISIKDANGNTIANNVNVTVQGQTNGQTTLTKVPNNGVVQGSDGNTYQITINQPIVANQPNTMGNGYYATGKLVGINSATVTNTGQPTQSSVNNVSVQTDANGNQVVSQNTVSSDGEYIIPSGTPVTGSGNNHSVAGLPYSANDQSVTIPTLHFDNKNKDTGITSPNVKGTVQDDGTITLNNDTQVPGPNNTTYVAKAGSVIKSVNNNGVVEYHVESKRVETTKDVPATLGNNTTPVNGGATVKIDPSTGQKTIISNVPGFGFDNGQKSETVDANITTDTGVQLVPVNDSLKGVHNDNNGTDTGSTTNNLPIQGQQDGTIKTTANTTSTDGKYIIPAGTTVTKDANGQYHANSLQLNSDGTVTLNNTSYNGTDGSSTTGQIKAIVGSDGTIKVNSDTALTDQNGKVYTAHAGSLITPVVNNDGTISYQVNADVDQQDKVVPAKTGSNGSVVQGGATIHTNPDGTKTITSNVPGFIGQYNVAPSQVASVPTLAPGQTTISSVSADDDKGNSTGKTISQLTVQGHDDGSITVASNKRTTDGNNIAIVGSTVVKSPSDGNYHVQTLPIDNDDNVTISQAQINDDKNNKIDHKDITAHLNSDGSLTLNQSVHTVTDNSAYDAAKGTTVVKSPDGNGYVVNSVDNTARITNATLIDVKDNTTVGHASVNVDKTTGLIIGKVDLSPYAKQGADNAGYHVQNSQTVSWNDGSGNVNNSANVNVIQNSPFTHYYSKNESDKAGVEFINSYSNEVIDITNDSTNYDLKVTDSDNKPYNYGTKDADTAISGIPSGYMFDHSKNIEFNSNSNKYDVPVVPINASIPTALIDGKDGQVKSVTTLPVKTNNDGSIVTNQDHVSKGKNDDPNYYFVPSGSTVTKQADGSFHADGYEIPANPDGTFDITSGQYDDKDKETSYPGKITANIDSNTGKITIAKASVTQSPDGTIYQVDAGEEVTPKFENGDVQYHVTAHVVPATQNIPAKTGTNGQVVNDGATVTINPTNGTKTITSNVPGFAGQNNVPVDQDTSNTVLTPVNDVAKDVHFDANGQPTQSIGDVPVKGDNNGNIIVTKNTKSSDGQYMVPAGSTIAKGSNGNYHAPSFPLNADGSITINNGSYDASDKTSQTGGLNATVDNNGNMTVSKASVVTDSNGNVYVAHNGAPITPVKDANGSVSYHVNAEKVVQNQSIAAQPGQASSMIDDAAYVHVNDDGSKTVMSNMPGFTGFNVPEGQSLPSPVVLTPIKQTLDNVHLDNADGSDTGKTANSVPVVGQADGTIKTTNSVITPDGRIILANTTLTKDKDGNWHADSYPYDAGNRQVTLPNVPIKDENGNVVDHQDVVANVDLNSGALTVADSNGVHAVTTIDAYQADQGTQINRDANGVSVPAINNTAVISNATLVDEVDNSNVGTGVIRIDKTTGKVIVAQLPTTGGNKNSGFKVFDKDNQIVNWKDQNGNVNPNAVVEVIDNAPYHANNNVKFLNIYNKQVFTNNTKNPFVYVSDSDSLPIHAGTPDAYMAVNGIPDGYKYASGRQIIVDQVDNNNPDDNDKRVYTVPVIPDQGTITNASVFDQSGNTRVDKSQSLPVNTNSDGSITTNKDVIAMGNDKNYYMIPSGTTINTPDTPDAPYTTTGTKLPTDDQGIVTINNANFEDKNNSGNSTTGTVTATVDTNNGILKVAKTTVINDPNDSTKAYLAKPGEVITVTTSNGQPVYHVPSTVIEQNKDVSAQLGKNGPISDGTAKVVVNNDGSHTIVSKVPGFTGTTIPEGQSVPTNPVLKPSAGVINGAHVLDNNNNDTQNIANNIPVFGQDDGSIRVTAPVITPGGRIILPRTEVTKDANGNWNVPSYQYDANTRQVILPNVPVKDASGKVIGAKDVHANINPNTGEMTLADDNDIHVVRDTKSYQADKGTPIANNNGTISLTAQDDTVTINNPTLIDVSDGHIVNDVHGTVVVDKTTGLILSSNLPDTGGYQNGGYHIHEQVNQVVNWKGTNGQPNDQAIVNVRDNNSYTANNNVKFLNIYDNKVFTNSGSSVYVTDSDHTPIYAGTENAYKAVNNIPAGYNYAIGKQITKVTDGGQTFYQVPVYLTNGIIKNATIFDNNNNVKVDHGKDLPVNTDTNGDITTTADVIAKGKDGNYYVVPSGSSVNQNPNNDGTYATTGSKLPSSTNGVVNISNAHFDDEQHKKSVIGPITANVDSQNGKLTVAHTSVKTDPDDPTKAYRVDQGAEVSIVNNNGNVEYHVHATQITQDGAIPAKPGQNSTPVDNAATVHYNDDGSKTINSSIPGYKGYTVPDGQDVPANPTLTPVDDVAKNVHFDHNGQDTNSIGDVPVRGDDNGNIAVTQNTTSSDGKFMIPKGTIIAKNNDGSYHGTSLPVNSDGTVLVQNVNVQDNQGKNKAKHDFVANVDNNGQLTTAKDQVVQGNDNKQYIIPAGTPIVQDPSTHEYKVVGNGLPFDNGVVTIDNGHYDNRDNPSQSVPAKIVATVDNQNGKLTMKDTTVVTDPNDPHTVYKANAGDPIIIKSDGNNGVEYHVNAIKLAQDYPVDAQTGINGPVVPASATVHYNSDGSMNINSNVPGFKGYVVPNGQSVPDNPVLTPVDDTASDVHFDNAGNDTGSFNDLPVKGDDNGNIVVTHSTKSTDSKRMVPAGTVIKKGDDGKYHAESLPIDKDGNVVIDNANVNDANGIPRAQTKLVAKVDDQGNIVTVKDQIVMGNDNNYYMVPAESDVTKNPSNGSYQVSGKLLPTNPDGTVTISDAHFDDKTDPTKSVKGDLVAVVDPENGTLSVKDTTVVNDPTNPKRAYRADANEPITVVSDGKGGVQYHVSATPIDQDAPIAAKVGANGLVDIHNAHVHVNGDGSKTVVSDVPGFTGQTFANHEDVPETPDLTPTDGIIDGAHFDSDDKDTNSIGRLSVRGDDNGNIVVTHPTKSSDGKFLVLAGTTAIRDNNGNYHANSYPVNPDGTITIDNVNLDGQDKSSIKGTAVAKVNDDGSLIVVKTTVTNDGNGHLYTANENTPIRIVINSDGTTSLHVDSVKSYDGLTPEEAAKKKADAFLPVPSFKGKDKEYISRFMTAYKEELRRVIPTYVYSTRGLYVHSSEHLTVFNRVKGYAKKPRNLAHVFKVRGFKLAQNKYPRLKVDGGYISLNKYIRDAYYRTNHPLFRVIRKTGVLIHTSKKFHYGKKHVIRLRRGALIHVKKVVKYHNITRLYIGNGKYVTSNKTYVALAKKSAPLYVYWTNKRGVYVNTRFTRKNAVKYFSKRPRNKANAYKVLRIVKTKNGIKYRIKPGYINAKGTIPAYYVRRTKLIRVIRNRGILVHYAKKFTRRNAIKHFRKNTLIRVRSVARFYGITRFYIGNGEYITSNKTWVNRIK</sequence>
<feature type="region of interest" description="Disordered" evidence="1">
    <location>
        <begin position="247"/>
        <end position="266"/>
    </location>
</feature>
<protein>
    <recommendedName>
        <fullName evidence="2">DUF5776 domain-containing protein</fullName>
    </recommendedName>
</protein>
<feature type="region of interest" description="Disordered" evidence="1">
    <location>
        <begin position="873"/>
        <end position="893"/>
    </location>
</feature>
<feature type="compositionally biased region" description="Basic and acidic residues" evidence="1">
    <location>
        <begin position="875"/>
        <end position="891"/>
    </location>
</feature>
<accession>A0A0N0CU97</accession>